<dbReference type="EMBL" id="JAHUTI010045752">
    <property type="protein sequence ID" value="MED6246953.1"/>
    <property type="molecule type" value="Genomic_DNA"/>
</dbReference>
<keyword evidence="2" id="KW-1185">Reference proteome</keyword>
<gene>
    <name evidence="1" type="ORF">ATANTOWER_026808</name>
</gene>
<comment type="caution">
    <text evidence="1">The sequence shown here is derived from an EMBL/GenBank/DDBJ whole genome shotgun (WGS) entry which is preliminary data.</text>
</comment>
<protein>
    <submittedName>
        <fullName evidence="1">Uncharacterized protein</fullName>
    </submittedName>
</protein>
<name>A0ABU7B9J8_9TELE</name>
<dbReference type="Proteomes" id="UP001345963">
    <property type="component" value="Unassembled WGS sequence"/>
</dbReference>
<organism evidence="1 2">
    <name type="scientific">Ataeniobius toweri</name>
    <dbReference type="NCBI Taxonomy" id="208326"/>
    <lineage>
        <taxon>Eukaryota</taxon>
        <taxon>Metazoa</taxon>
        <taxon>Chordata</taxon>
        <taxon>Craniata</taxon>
        <taxon>Vertebrata</taxon>
        <taxon>Euteleostomi</taxon>
        <taxon>Actinopterygii</taxon>
        <taxon>Neopterygii</taxon>
        <taxon>Teleostei</taxon>
        <taxon>Neoteleostei</taxon>
        <taxon>Acanthomorphata</taxon>
        <taxon>Ovalentaria</taxon>
        <taxon>Atherinomorphae</taxon>
        <taxon>Cyprinodontiformes</taxon>
        <taxon>Goodeidae</taxon>
        <taxon>Ataeniobius</taxon>
    </lineage>
</organism>
<accession>A0ABU7B9J8</accession>
<proteinExistence type="predicted"/>
<evidence type="ECO:0000313" key="1">
    <source>
        <dbReference type="EMBL" id="MED6246953.1"/>
    </source>
</evidence>
<reference evidence="1 2" key="1">
    <citation type="submission" date="2021-07" db="EMBL/GenBank/DDBJ databases">
        <authorList>
            <person name="Palmer J.M."/>
        </authorList>
    </citation>
    <scope>NUCLEOTIDE SEQUENCE [LARGE SCALE GENOMIC DNA]</scope>
    <source>
        <strain evidence="1 2">AT_MEX2019</strain>
        <tissue evidence="1">Muscle</tissue>
    </source>
</reference>
<evidence type="ECO:0000313" key="2">
    <source>
        <dbReference type="Proteomes" id="UP001345963"/>
    </source>
</evidence>
<sequence length="103" mass="11627">MLAAFFLTLDLYKSWMERGSAPIILSADLIVCCSLYLSCFVDESNCTLMDEHRTDKISADPTHSAHKLFLPLGRRYRALSASFSQAVFIRTDRTSYPIVVNCV</sequence>